<dbReference type="GO" id="GO:0004806">
    <property type="term" value="F:triacylglycerol lipase activity"/>
    <property type="evidence" value="ECO:0007669"/>
    <property type="project" value="InterPro"/>
</dbReference>
<organism evidence="4 5">
    <name type="scientific">Corchorus capsularis</name>
    <name type="common">Jute</name>
    <dbReference type="NCBI Taxonomy" id="210143"/>
    <lineage>
        <taxon>Eukaryota</taxon>
        <taxon>Viridiplantae</taxon>
        <taxon>Streptophyta</taxon>
        <taxon>Embryophyta</taxon>
        <taxon>Tracheophyta</taxon>
        <taxon>Spermatophyta</taxon>
        <taxon>Magnoliopsida</taxon>
        <taxon>eudicotyledons</taxon>
        <taxon>Gunneridae</taxon>
        <taxon>Pentapetalae</taxon>
        <taxon>rosids</taxon>
        <taxon>malvids</taxon>
        <taxon>Malvales</taxon>
        <taxon>Malvaceae</taxon>
        <taxon>Grewioideae</taxon>
        <taxon>Apeibeae</taxon>
        <taxon>Corchorus</taxon>
    </lineage>
</organism>
<dbReference type="InterPro" id="IPR000504">
    <property type="entry name" value="RRM_dom"/>
</dbReference>
<dbReference type="InterPro" id="IPR035979">
    <property type="entry name" value="RBD_domain_sf"/>
</dbReference>
<keyword evidence="2" id="KW-0694">RNA-binding</keyword>
<dbReference type="Pfam" id="PF01764">
    <property type="entry name" value="Lipase_3"/>
    <property type="match status" value="3"/>
</dbReference>
<protein>
    <recommendedName>
        <fullName evidence="3">RRM domain-containing protein</fullName>
    </recommendedName>
</protein>
<dbReference type="Proteomes" id="UP000188268">
    <property type="component" value="Unassembled WGS sequence"/>
</dbReference>
<feature type="domain" description="RRM" evidence="3">
    <location>
        <begin position="1254"/>
        <end position="1330"/>
    </location>
</feature>
<dbReference type="Gene3D" id="3.40.50.1820">
    <property type="entry name" value="alpha/beta hydrolase"/>
    <property type="match status" value="3"/>
</dbReference>
<gene>
    <name evidence="4" type="ORF">CCACVL1_26375</name>
</gene>
<dbReference type="OMA" id="AYYAMRQ"/>
<dbReference type="GO" id="GO:0006629">
    <property type="term" value="P:lipid metabolic process"/>
    <property type="evidence" value="ECO:0007669"/>
    <property type="project" value="InterPro"/>
</dbReference>
<dbReference type="OrthoDB" id="438440at2759"/>
<dbReference type="GO" id="GO:0003723">
    <property type="term" value="F:RNA binding"/>
    <property type="evidence" value="ECO:0007669"/>
    <property type="project" value="UniProtKB-UniRule"/>
</dbReference>
<evidence type="ECO:0000256" key="1">
    <source>
        <dbReference type="ARBA" id="ARBA00022801"/>
    </source>
</evidence>
<name>A0A1R3GF23_COCAP</name>
<dbReference type="PANTHER" id="PTHR46086:SF9">
    <property type="entry name" value="FUNGAL LIPASE-LIKE DOMAIN-CONTAINING PROTEIN"/>
    <property type="match status" value="1"/>
</dbReference>
<dbReference type="SUPFAM" id="SSF53474">
    <property type="entry name" value="alpha/beta-Hydrolases"/>
    <property type="match status" value="3"/>
</dbReference>
<accession>A0A1R3GF23</accession>
<dbReference type="Gramene" id="OMO56666">
    <property type="protein sequence ID" value="OMO56666"/>
    <property type="gene ID" value="CCACVL1_26375"/>
</dbReference>
<dbReference type="EMBL" id="AWWV01014470">
    <property type="protein sequence ID" value="OMO56666.1"/>
    <property type="molecule type" value="Genomic_DNA"/>
</dbReference>
<dbReference type="PANTHER" id="PTHR46086">
    <property type="entry name" value="ALPHA/BETA-HYDROLASES SUPERFAMILY PROTEIN"/>
    <property type="match status" value="1"/>
</dbReference>
<dbReference type="SMART" id="SM00360">
    <property type="entry name" value="RRM"/>
    <property type="match status" value="3"/>
</dbReference>
<dbReference type="InterPro" id="IPR002921">
    <property type="entry name" value="Fungal_lipase-type"/>
</dbReference>
<keyword evidence="1" id="KW-0378">Hydrolase</keyword>
<evidence type="ECO:0000256" key="2">
    <source>
        <dbReference type="PROSITE-ProRule" id="PRU00176"/>
    </source>
</evidence>
<dbReference type="InterPro" id="IPR012677">
    <property type="entry name" value="Nucleotide-bd_a/b_plait_sf"/>
</dbReference>
<dbReference type="CDD" id="cd00519">
    <property type="entry name" value="Lipase_3"/>
    <property type="match status" value="3"/>
</dbReference>
<proteinExistence type="predicted"/>
<dbReference type="InterPro" id="IPR044819">
    <property type="entry name" value="OBL-like"/>
</dbReference>
<comment type="caution">
    <text evidence="4">The sequence shown here is derived from an EMBL/GenBank/DDBJ whole genome shotgun (WGS) entry which is preliminary data.</text>
</comment>
<reference evidence="4 5" key="1">
    <citation type="submission" date="2013-09" db="EMBL/GenBank/DDBJ databases">
        <title>Corchorus capsularis genome sequencing.</title>
        <authorList>
            <person name="Alam M."/>
            <person name="Haque M.S."/>
            <person name="Islam M.S."/>
            <person name="Emdad E.M."/>
            <person name="Islam M.M."/>
            <person name="Ahmed B."/>
            <person name="Halim A."/>
            <person name="Hossen Q.M.M."/>
            <person name="Hossain M.Z."/>
            <person name="Ahmed R."/>
            <person name="Khan M.M."/>
            <person name="Islam R."/>
            <person name="Rashid M.M."/>
            <person name="Khan S.A."/>
            <person name="Rahman M.S."/>
            <person name="Alam M."/>
        </authorList>
    </citation>
    <scope>NUCLEOTIDE SEQUENCE [LARGE SCALE GENOMIC DNA]</scope>
    <source>
        <strain evidence="5">cv. CVL-1</strain>
        <tissue evidence="4">Whole seedling</tissue>
    </source>
</reference>
<dbReference type="Gene3D" id="3.30.70.330">
    <property type="match status" value="3"/>
</dbReference>
<dbReference type="SUPFAM" id="SSF54928">
    <property type="entry name" value="RNA-binding domain, RBD"/>
    <property type="match status" value="3"/>
</dbReference>
<dbReference type="InterPro" id="IPR029058">
    <property type="entry name" value="AB_hydrolase_fold"/>
</dbReference>
<dbReference type="FunFam" id="3.30.70.330:FF:000364">
    <property type="entry name" value="heterogeneous nuclear ribonucleoprotein 1"/>
    <property type="match status" value="1"/>
</dbReference>
<dbReference type="PROSITE" id="PS50102">
    <property type="entry name" value="RRM"/>
    <property type="match status" value="3"/>
</dbReference>
<feature type="domain" description="RRM" evidence="3">
    <location>
        <begin position="1334"/>
        <end position="1410"/>
    </location>
</feature>
<sequence>MGTEAPAPGSMECDKGFSCNYMLLKPEEVKFVDLFHILCSSSLEDRKFVDSSAETAESFRHRWLIFISIVAQKFLMFTCKPMSWMGSVIETWLNLLELNSNFFVLIWNFVRGKAVMPDKDSEKFISFIGNLDKRKMLDSNIKPGDGCRYYSALSMMASKASYENRAYIETIVKDHWKMEYLGFYDYWNDYQEKATTQLFYLRDKTDDHVTIVVAIRGTEPFDADAWCSDFDLSWYELPNMGKIHGGFMKALGLQKNVGWPRECKDNGCRKEPLAYYDIRDKLKALLSESEKTKFILTGHSQGGALAILFPAILFLHEEKFLLERLEGIYTYGQPRVGDEMFGKYMESKLEEHKIGYYRVVYGNDIVPRLPYDDKDLLFKHFGTCVYYNRHYQGKIVPEEPNKNYFSAISAVPMMANAVSHSTQDYVNSTRLGSLDAFTLPVPQEFNQVIIYHMDLSHKFSGNYLVLRPNELSIFDLFRLLWSHDLEKKAFVECPPETFQENIRRKWLIFMSLSSQKFLLNAANPLNWLGEKLEMWVNLVSFNCNILVLLLNFLRGKVIIPDRESENVQSFLGNLDRRVELDKNIKPGDCKYYGALAAMAAKLSYENRAFVERIVRDYWKMELIGYYNFWNDYQKKRNTQAIMVHDKSTNMIIVAFRGTEPFNADDWSTDLDLSWYELDEMGKVHGGFMKALGLVMEKGWPLEVEQDENRPLAYYTIRKKLRQQLKQNKEANFMVTGHSLGGALAILFPAVLALHEEKWLLDRLEGVYTFGQPRVGDKKFKEFMEIQLQNHDFRYLRYVYCNDIIPRTPTDDITFLYKHFGTCLYFNSCYKGKILEEEPNKNYISLIAWIPRSLNAIWELARGFILPLIKGPDYKESWLLVLLRILGLAFPGLSAHNPQEYVNIIQLLFSRKKIEETGFSYVLDESLQEKQVLNWTAGVSLLLQNFLLSIADRWKSLGDKIEMTLNIFSSMSEAPKPGDDSYKSIIGHLDNRVHLDKNIKPDNPRYNSALAAMAAKLAYENKGFIRKTVEEIWKMEFIDMGNFWNDTQGFMFHDRNVNMIVVAFRGTEFFNTIDWKTDVDFSCLSNKEMGKIHSGFMKALGLVMEDGQNRGSWPREKPCDGKNYAYYNIREKLKEELEEDEETKFIVTGHSLGGALAILFPAILALHEEKSLLKRMKGVYTFGQPRVGDFQFKNFMERTFNEYGIKYLRFVYCNDIIPRVPPDFGPLDLKFKHFGTCLYFNSFYRGKEEKEKKRKRQSVLGIPWDVDTDGLREYMSKYGDIEDCVVLKERSTGRSRGFGYVTFESSEDAKNVLLHDHYLGDRLLEVKIATPKKVSRIFVARIPLTVDEEAFRSHFEEYGEITDLYMPKDQDTRSHRGIGFITFARSDSVDNVMSEDHEFDGARVIVDRATPREEELRQINRMAHGGYGAYNAYISAATRYAALGAPTMYDLPGPVYGRGDSSQEIGKKIFVGKLPQKATAEDLSRYFSRFGEIVDVYVPKDPKRTGHRGFGFVTFADDGVAVRVYDMKHEICGQQVAIDSATPVIDARPNLMSPVSAFGVVGGGPMRPFSRMYGAVHFGDWGYSMGGGRPSRADWRYRPY</sequence>
<dbReference type="Pfam" id="PF00076">
    <property type="entry name" value="RRM_1"/>
    <property type="match status" value="3"/>
</dbReference>
<feature type="domain" description="RRM" evidence="3">
    <location>
        <begin position="1466"/>
        <end position="1542"/>
    </location>
</feature>
<evidence type="ECO:0000259" key="3">
    <source>
        <dbReference type="PROSITE" id="PS50102"/>
    </source>
</evidence>
<evidence type="ECO:0000313" key="5">
    <source>
        <dbReference type="Proteomes" id="UP000188268"/>
    </source>
</evidence>
<evidence type="ECO:0000313" key="4">
    <source>
        <dbReference type="EMBL" id="OMO56666.1"/>
    </source>
</evidence>
<keyword evidence="5" id="KW-1185">Reference proteome</keyword>